<keyword evidence="2" id="KW-1185">Reference proteome</keyword>
<accession>A0A866D176</accession>
<reference evidence="1 2" key="1">
    <citation type="journal article" date="2020" name="bioRxiv">
        <title>Dynamics of infection in a novel group of promiscuous phages and hosts of multiple bacterial genera retrieved from river communities.</title>
        <authorList>
            <person name="Cazares D."/>
            <person name="Cazares A."/>
            <person name="Figueroa W."/>
            <person name="Guarneros G."/>
            <person name="Edwards R.A."/>
            <person name="Vinuesa P."/>
        </authorList>
    </citation>
    <scope>NUCLEOTIDE SEQUENCE [LARGE SCALE GENOMIC DNA]</scope>
</reference>
<dbReference type="Proteomes" id="UP000662993">
    <property type="component" value="Segment"/>
</dbReference>
<name>A0A866D176_9CAUD</name>
<gene>
    <name evidence="1" type="ORF">Atoyac1_28</name>
</gene>
<sequence>MLKFILKALMLAYAIEAAKVKSKADKAKRKAHKLYVEGAEGVRDAKRLVEEAHQRELEASKAFDEGKVYADERWALEKQAESIQARGAEVVAFIKGDSNV</sequence>
<dbReference type="EMBL" id="MT682386">
    <property type="protein sequence ID" value="QOC54208.1"/>
    <property type="molecule type" value="Genomic_DNA"/>
</dbReference>
<evidence type="ECO:0000313" key="1">
    <source>
        <dbReference type="EMBL" id="QOC54208.1"/>
    </source>
</evidence>
<protein>
    <submittedName>
        <fullName evidence="1">Uncharacterized protein</fullName>
    </submittedName>
</protein>
<proteinExistence type="predicted"/>
<organism evidence="1 2">
    <name type="scientific">Aeromonas phage Atoyac1</name>
    <dbReference type="NCBI Taxonomy" id="2767547"/>
    <lineage>
        <taxon>Viruses</taxon>
        <taxon>Duplodnaviria</taxon>
        <taxon>Heunggongvirae</taxon>
        <taxon>Uroviricota</taxon>
        <taxon>Caudoviricetes</taxon>
        <taxon>Autographivirales</taxon>
        <taxon>Autonotataviridae</taxon>
        <taxon>Melnykvirinae</taxon>
        <taxon>Atoyacvirus</taxon>
        <taxon>Atoyacvirus atoyac1</taxon>
    </lineage>
</organism>
<evidence type="ECO:0000313" key="2">
    <source>
        <dbReference type="Proteomes" id="UP000662993"/>
    </source>
</evidence>